<feature type="domain" description="SD-repeat containing protein B" evidence="5">
    <location>
        <begin position="805"/>
        <end position="919"/>
    </location>
</feature>
<feature type="domain" description="SD-repeat containing protein B" evidence="5">
    <location>
        <begin position="1560"/>
        <end position="1678"/>
    </location>
</feature>
<evidence type="ECO:0000313" key="7">
    <source>
        <dbReference type="Proteomes" id="UP000013047"/>
    </source>
</evidence>
<feature type="domain" description="SD-repeat containing protein B" evidence="5">
    <location>
        <begin position="327"/>
        <end position="446"/>
    </location>
</feature>
<keyword evidence="3" id="KW-0732">Signal</keyword>
<sequence length="2309" mass="237946">MSTSRILSIKVTYPDQFLEPSTFDLQFLGASDFGTGYYDAWCADADIPLDVVGPVNGVYSLTLKAGLYSSYDYGAIPAAFPTIELPGHLDEANWLLNQHFTVGANPYTTNEVQAALWTLLGDQDRVATLLPGTDATRVQTLVDLALQNDGFAPDITDDNPNNDEIGLLLNLWKDSNNNGVRDANEVVQQPLIVMVKSAALGDRVWHDVNADGLQNVGGDGAYTEQGIAGVVVRLVRDRDGDGAFTSAGEVLATTTTDADGNYVFKGLAPGLDYQVQFFTPTGFDAASPRQQGASNAADSDGALSDVVVLSAGEWNKTIDAGFYKHVSVGDFVWNDQDADGIQDGGEAGIGGVRLTLTGTTGSGETVVRSTVTAADGSYLFDALPPGTYQVSVDAENFDPAGALSGFQPSPIGQGTDAALDSNASPTGTDPLTLLSGQSDTDLDFGYFKATAAIGDRVWEDTNANGQQDAGENGIAGATVRLYTCVDGAPGVLVAQTTTDASGNYAFAGLMPGQYVVAFETPAGYQLSSADVGADDGLDSDAGSGGLSGCYTLASGETNDTVDAGFWRPAAIGDRVWLDANANGQQDAGEAGVAGVAVELYSCANGAAVGAALATTTTDAAGNYAFTGLMPGQYVVKFLTPDGYSLSPVDVGADGTDSDAALSGFSGCYTLASGQTNDTVDAGLYQGAAIGDRVWEDTNANGQQDAGENGIAGATVRLYTCVDGAPGVLVAQTTTDENGNYAFAGLMPGQYVVAFETPAGYQLSTANVGADDGLDSDAGSGGLSGCYTLASGETNDTVDAGFWRPAAIGDRVWLDANANGQQDAGEAGVAGVAVELYACIDGQPSGAALAATTTDATGNYSFTGLKPGDYLVKFITPAGFSLSPVNVGADGTDSDAGLGGFTGCYNLESGETDNSVDAGLYQGATIGDRVWEDTNANGQQDAGENGIAGATVRLYTCVDGAPGVLVAQTTTDASGNYAFAGLMPGQYVVAFETPAGYQLSTADVGADDALDSDAGSGGFSGCYTLASGETNNTVDAGFYQPAAIGDRVWLDANANGQQDDGEAGVEGVEVELYTCVAGAPGVKVGASTFTDATGNYSFTGLQPGDYLVKFITPTGFFLTNQNVGANDATDSDADATTGFTGCYKLEAGETDNSVDAGIFKPGDDGIVASIDLVKLTNGTDNNAPTGPYLAVGSTATFQYLVTNDGMVALSDIVLSDDHGTPGDTSDDFTPVFIGGDADSDGLLDVGETWIYEASTVVSAGQYTNLGAVIGTPVDADGKPVPSLPQPTDTDLDNHFGARVAIDIEKFVRGVYQDAGGGGEGLTPGFWKTHSEYGPAPLAGWPETGYSPDDSWEAIFGIDVPGAPTLLDALKAAGGGLDALLRHSSAALLNAAQPSVDYAYTSSQVISLTRDAILSGDLNRIESVKDQFVMQNELGADLSTPASGGSTVTTPWFDADAPGTGPFIALGGTAEFRYEVRNTGDVALEGVSVSDDRLSGLSFQGGDTDHDGLLDLDEVWVYRGSELVDTAGVDIVNVGTATGSALGITATDADAARYSTASLSQSLGDFIWMDANRNGLQDSGEIGIGGLLVTLTGGGADGIINGVGDTAATTLTDADGYYQFDDLAAGVQYQVTFAKPVGTAFTMRDVGADDAIDSDAGTNGMSQIVTLSPGQHNPSLDAGVYVLTPGIDLEKTTGGPSNANPTAPDYDNEDTPDGAGVPVLTAGSSVTWTYKLTNTGNVDFARADLALVDDNGTPTNAADDMSIANGKIAYVSGDDGDNVFEAGESWLYEARGTVQSLSVLGAATTIDFSGNTAVDGTDGNTRSYSAGGVTVQANAWSRTKGSDTWQKAWLGAYDAGLGVTDSSESGSSSTHTVDNYGRDNYIVFQFSQDVVVDKAFLGYVVGDSDMTVYVGSSTAPITAMNNAVLAGMSLKEFNDTGSTTARWADFNAGDVQGNVLILAARDDGHSSDYFKVEQLVFEAVQSGGVYANTATVTAPGGLSDSDMSHYESVPKIVAPKFFVVDQAKDLSYQYAEGGSGLGSFALANTDPRDIAANADGSLLWVLDRDKNVEVYKGDGTQLGQWKAYGLGTEPEGITLDGKDLWMADRAGKLYWYDNAATRTSGTDSPESSFTLSLAGNLKGIVTDGTYLWAVTEGTSDYVYRFKIVRDWWGNPSGLSQSGGWQLPTANAKPTGITLDPSGKSDSLWIVDESTDTVYEYGYGRSQTWGVGTITAHFKLSPGNTAPQGIADPLPAGAEAFDLAEISAAPGLETTQPDPYAGDFVTSLFDDAIAFHDAGIVGTSAQSEATLALLHA</sequence>
<keyword evidence="7" id="KW-1185">Reference proteome</keyword>
<dbReference type="SUPFAM" id="SSF63825">
    <property type="entry name" value="YWTD domain"/>
    <property type="match status" value="1"/>
</dbReference>
<evidence type="ECO:0000256" key="4">
    <source>
        <dbReference type="SAM" id="MobiDB-lite"/>
    </source>
</evidence>
<feature type="domain" description="SD-repeat containing protein B" evidence="5">
    <location>
        <begin position="451"/>
        <end position="565"/>
    </location>
</feature>
<dbReference type="GO" id="GO:0005576">
    <property type="term" value="C:extracellular region"/>
    <property type="evidence" value="ECO:0007669"/>
    <property type="project" value="UniProtKB-SubCell"/>
</dbReference>
<accession>N6ZZR9</accession>
<feature type="domain" description="SD-repeat containing protein B" evidence="5">
    <location>
        <begin position="199"/>
        <end position="322"/>
    </location>
</feature>
<organism evidence="6 7">
    <name type="scientific">Thauera phenylacetica B4P</name>
    <dbReference type="NCBI Taxonomy" id="1234382"/>
    <lineage>
        <taxon>Bacteria</taxon>
        <taxon>Pseudomonadati</taxon>
        <taxon>Pseudomonadota</taxon>
        <taxon>Betaproteobacteria</taxon>
        <taxon>Rhodocyclales</taxon>
        <taxon>Zoogloeaceae</taxon>
        <taxon>Thauera</taxon>
    </lineage>
</organism>
<dbReference type="InterPro" id="IPR033764">
    <property type="entry name" value="Sdr_B"/>
</dbReference>
<feature type="domain" description="SD-repeat containing protein B" evidence="5">
    <location>
        <begin position="1041"/>
        <end position="1157"/>
    </location>
</feature>
<dbReference type="RefSeq" id="WP_004359853.1">
    <property type="nucleotide sequence ID" value="NZ_AMXF01000038.1"/>
</dbReference>
<dbReference type="Gene3D" id="2.60.40.10">
    <property type="entry name" value="Immunoglobulins"/>
    <property type="match status" value="9"/>
</dbReference>
<dbReference type="PANTHER" id="PTHR23303">
    <property type="entry name" value="CARBOXYPEPTIDASE REGULATORY REGION-CONTAINING"/>
    <property type="match status" value="1"/>
</dbReference>
<gene>
    <name evidence="6" type="ORF">C667_07861</name>
</gene>
<dbReference type="Gene3D" id="2.120.10.30">
    <property type="entry name" value="TolB, C-terminal domain"/>
    <property type="match status" value="1"/>
</dbReference>
<evidence type="ECO:0000313" key="6">
    <source>
        <dbReference type="EMBL" id="ENO97639.1"/>
    </source>
</evidence>
<feature type="region of interest" description="Disordered" evidence="4">
    <location>
        <begin position="407"/>
        <end position="426"/>
    </location>
</feature>
<feature type="domain" description="SD-repeat containing protein B" evidence="5">
    <location>
        <begin position="923"/>
        <end position="1037"/>
    </location>
</feature>
<evidence type="ECO:0000256" key="2">
    <source>
        <dbReference type="ARBA" id="ARBA00022525"/>
    </source>
</evidence>
<reference evidence="6 7" key="1">
    <citation type="submission" date="2012-09" db="EMBL/GenBank/DDBJ databases">
        <title>Draft Genome Sequences of 6 Strains from Genus Thauera.</title>
        <authorList>
            <person name="Liu B."/>
            <person name="Shapleigh J.P."/>
            <person name="Frostegard A.H."/>
        </authorList>
    </citation>
    <scope>NUCLEOTIDE SEQUENCE [LARGE SCALE GENOMIC DNA]</scope>
    <source>
        <strain evidence="6 7">B4P</strain>
    </source>
</reference>
<feature type="domain" description="SD-repeat containing protein B" evidence="5">
    <location>
        <begin position="687"/>
        <end position="801"/>
    </location>
</feature>
<evidence type="ECO:0000256" key="1">
    <source>
        <dbReference type="ARBA" id="ARBA00004613"/>
    </source>
</evidence>
<dbReference type="EMBL" id="AMXF01000038">
    <property type="protein sequence ID" value="ENO97639.1"/>
    <property type="molecule type" value="Genomic_DNA"/>
</dbReference>
<comment type="caution">
    <text evidence="6">The sequence shown here is derived from an EMBL/GenBank/DDBJ whole genome shotgun (WGS) entry which is preliminary data.</text>
</comment>
<keyword evidence="6" id="KW-0176">Collagen</keyword>
<dbReference type="InterPro" id="IPR051417">
    <property type="entry name" value="SDr/BOS_complex"/>
</dbReference>
<evidence type="ECO:0000256" key="3">
    <source>
        <dbReference type="ARBA" id="ARBA00022729"/>
    </source>
</evidence>
<feature type="domain" description="SD-repeat containing protein B" evidence="5">
    <location>
        <begin position="569"/>
        <end position="683"/>
    </location>
</feature>
<dbReference type="Pfam" id="PF17210">
    <property type="entry name" value="SdrD_B"/>
    <property type="match status" value="9"/>
</dbReference>
<dbReference type="PANTHER" id="PTHR23303:SF15">
    <property type="entry name" value="COLOSSIN-A"/>
    <property type="match status" value="1"/>
</dbReference>
<proteinExistence type="predicted"/>
<dbReference type="OrthoDB" id="9773411at2"/>
<dbReference type="InterPro" id="IPR013783">
    <property type="entry name" value="Ig-like_fold"/>
</dbReference>
<dbReference type="Proteomes" id="UP000013047">
    <property type="component" value="Unassembled WGS sequence"/>
</dbReference>
<dbReference type="InterPro" id="IPR011042">
    <property type="entry name" value="6-blade_b-propeller_TolB-like"/>
</dbReference>
<dbReference type="PROSITE" id="PS00018">
    <property type="entry name" value="EF_HAND_1"/>
    <property type="match status" value="1"/>
</dbReference>
<comment type="subcellular location">
    <subcellularLocation>
        <location evidence="1">Secreted</location>
    </subcellularLocation>
</comment>
<name>N6ZZR9_9RHOO</name>
<keyword evidence="2" id="KW-0964">Secreted</keyword>
<dbReference type="SUPFAM" id="SSF117074">
    <property type="entry name" value="Hypothetical protein PA1324"/>
    <property type="match status" value="9"/>
</dbReference>
<evidence type="ECO:0000259" key="5">
    <source>
        <dbReference type="Pfam" id="PF17210"/>
    </source>
</evidence>
<protein>
    <submittedName>
        <fullName evidence="6">Collagen-binding protein</fullName>
    </submittedName>
</protein>
<dbReference type="InterPro" id="IPR018247">
    <property type="entry name" value="EF_Hand_1_Ca_BS"/>
</dbReference>